<accession>A0AAV4DIE3</accession>
<dbReference type="Proteomes" id="UP000735302">
    <property type="component" value="Unassembled WGS sequence"/>
</dbReference>
<keyword evidence="2" id="KW-1185">Reference proteome</keyword>
<protein>
    <submittedName>
        <fullName evidence="1">Uncharacterized protein</fullName>
    </submittedName>
</protein>
<reference evidence="1 2" key="1">
    <citation type="journal article" date="2021" name="Elife">
        <title>Chloroplast acquisition without the gene transfer in kleptoplastic sea slugs, Plakobranchus ocellatus.</title>
        <authorList>
            <person name="Maeda T."/>
            <person name="Takahashi S."/>
            <person name="Yoshida T."/>
            <person name="Shimamura S."/>
            <person name="Takaki Y."/>
            <person name="Nagai Y."/>
            <person name="Toyoda A."/>
            <person name="Suzuki Y."/>
            <person name="Arimoto A."/>
            <person name="Ishii H."/>
            <person name="Satoh N."/>
            <person name="Nishiyama T."/>
            <person name="Hasebe M."/>
            <person name="Maruyama T."/>
            <person name="Minagawa J."/>
            <person name="Obokata J."/>
            <person name="Shigenobu S."/>
        </authorList>
    </citation>
    <scope>NUCLEOTIDE SEQUENCE [LARGE SCALE GENOMIC DNA]</scope>
</reference>
<evidence type="ECO:0000313" key="2">
    <source>
        <dbReference type="Proteomes" id="UP000735302"/>
    </source>
</evidence>
<dbReference type="AlphaFoldDB" id="A0AAV4DIE3"/>
<proteinExistence type="predicted"/>
<dbReference type="EMBL" id="BLXT01007928">
    <property type="protein sequence ID" value="GFO43993.1"/>
    <property type="molecule type" value="Genomic_DNA"/>
</dbReference>
<organism evidence="1 2">
    <name type="scientific">Plakobranchus ocellatus</name>
    <dbReference type="NCBI Taxonomy" id="259542"/>
    <lineage>
        <taxon>Eukaryota</taxon>
        <taxon>Metazoa</taxon>
        <taxon>Spiralia</taxon>
        <taxon>Lophotrochozoa</taxon>
        <taxon>Mollusca</taxon>
        <taxon>Gastropoda</taxon>
        <taxon>Heterobranchia</taxon>
        <taxon>Euthyneura</taxon>
        <taxon>Panpulmonata</taxon>
        <taxon>Sacoglossa</taxon>
        <taxon>Placobranchoidea</taxon>
        <taxon>Plakobranchidae</taxon>
        <taxon>Plakobranchus</taxon>
    </lineage>
</organism>
<gene>
    <name evidence="1" type="ORF">PoB_007049800</name>
</gene>
<sequence length="112" mass="12533">MDLFRAGLTMNRLDDGRTKRLLKLWSEELLARSPSEGETDGRTGSIQGRTATLHKLLHPIRRNGADWCKAVRPRGTTGTPKRVFETQARQSKAKQGKVSLSTEIEFSGLKLN</sequence>
<name>A0AAV4DIE3_9GAST</name>
<comment type="caution">
    <text evidence="1">The sequence shown here is derived from an EMBL/GenBank/DDBJ whole genome shotgun (WGS) entry which is preliminary data.</text>
</comment>
<evidence type="ECO:0000313" key="1">
    <source>
        <dbReference type="EMBL" id="GFO43993.1"/>
    </source>
</evidence>